<keyword evidence="2" id="KW-1185">Reference proteome</keyword>
<name>A0AAD6VBT7_9AGAR</name>
<sequence>MFERPPLCNFRFQDVLPPAACCLPPATRLPPVRRLPAARCPLAALPTRAARCAARRVRRDRGCSYPWDTMHLFFENVIPNLVKFWSAFARTLAGGLEKFTAESWCFWFVYLAPDLLKGLFRDRKYHIHACALGDIIKVCLQFTITYAEINALEQKIIQWVQTYEQRHPKLRSFLDHLDLLHGRYCGFLKRGLRSKVSPWASLNRRALHYAYLEHIGVRYDLPEELAIFGQQREALSQGEKKYEAYPYAVLQVPYQKSNTPDDDLRGQIAQYFADVLGEGATKNKVFRVLPQIMPPWGKVRIVGGDSLRAAWRESVEDKRDNTWVRPCQFVKQMKVLKEKTKSGNKRRSDSSENEYEWVPQLEYGRFEQILECSNIRGSGNVTGRHCVRHRRPMAAHSLSSGIHWQSILTWSATGDQ</sequence>
<organism evidence="1 2">
    <name type="scientific">Mycena pura</name>
    <dbReference type="NCBI Taxonomy" id="153505"/>
    <lineage>
        <taxon>Eukaryota</taxon>
        <taxon>Fungi</taxon>
        <taxon>Dikarya</taxon>
        <taxon>Basidiomycota</taxon>
        <taxon>Agaricomycotina</taxon>
        <taxon>Agaricomycetes</taxon>
        <taxon>Agaricomycetidae</taxon>
        <taxon>Agaricales</taxon>
        <taxon>Marasmiineae</taxon>
        <taxon>Mycenaceae</taxon>
        <taxon>Mycena</taxon>
    </lineage>
</organism>
<evidence type="ECO:0000313" key="2">
    <source>
        <dbReference type="Proteomes" id="UP001219525"/>
    </source>
</evidence>
<dbReference type="Proteomes" id="UP001219525">
    <property type="component" value="Unassembled WGS sequence"/>
</dbReference>
<evidence type="ECO:0000313" key="1">
    <source>
        <dbReference type="EMBL" id="KAJ7205401.1"/>
    </source>
</evidence>
<gene>
    <name evidence="1" type="ORF">GGX14DRAFT_397543</name>
</gene>
<dbReference type="EMBL" id="JARJCW010000043">
    <property type="protein sequence ID" value="KAJ7205401.1"/>
    <property type="molecule type" value="Genomic_DNA"/>
</dbReference>
<protein>
    <submittedName>
        <fullName evidence="1">Uncharacterized protein</fullName>
    </submittedName>
</protein>
<reference evidence="1" key="1">
    <citation type="submission" date="2023-03" db="EMBL/GenBank/DDBJ databases">
        <title>Massive genome expansion in bonnet fungi (Mycena s.s.) driven by repeated elements and novel gene families across ecological guilds.</title>
        <authorList>
            <consortium name="Lawrence Berkeley National Laboratory"/>
            <person name="Harder C.B."/>
            <person name="Miyauchi S."/>
            <person name="Viragh M."/>
            <person name="Kuo A."/>
            <person name="Thoen E."/>
            <person name="Andreopoulos B."/>
            <person name="Lu D."/>
            <person name="Skrede I."/>
            <person name="Drula E."/>
            <person name="Henrissat B."/>
            <person name="Morin E."/>
            <person name="Kohler A."/>
            <person name="Barry K."/>
            <person name="LaButti K."/>
            <person name="Morin E."/>
            <person name="Salamov A."/>
            <person name="Lipzen A."/>
            <person name="Mereny Z."/>
            <person name="Hegedus B."/>
            <person name="Baldrian P."/>
            <person name="Stursova M."/>
            <person name="Weitz H."/>
            <person name="Taylor A."/>
            <person name="Grigoriev I.V."/>
            <person name="Nagy L.G."/>
            <person name="Martin F."/>
            <person name="Kauserud H."/>
        </authorList>
    </citation>
    <scope>NUCLEOTIDE SEQUENCE</scope>
    <source>
        <strain evidence="1">9144</strain>
    </source>
</reference>
<comment type="caution">
    <text evidence="1">The sequence shown here is derived from an EMBL/GenBank/DDBJ whole genome shotgun (WGS) entry which is preliminary data.</text>
</comment>
<proteinExistence type="predicted"/>
<accession>A0AAD6VBT7</accession>
<dbReference type="AlphaFoldDB" id="A0AAD6VBT7"/>